<gene>
    <name evidence="1" type="ORF">LCGC14_1290770</name>
</gene>
<comment type="caution">
    <text evidence="1">The sequence shown here is derived from an EMBL/GenBank/DDBJ whole genome shotgun (WGS) entry which is preliminary data.</text>
</comment>
<protein>
    <submittedName>
        <fullName evidence="1">Uncharacterized protein</fullName>
    </submittedName>
</protein>
<proteinExistence type="predicted"/>
<reference evidence="1" key="1">
    <citation type="journal article" date="2015" name="Nature">
        <title>Complex archaea that bridge the gap between prokaryotes and eukaryotes.</title>
        <authorList>
            <person name="Spang A."/>
            <person name="Saw J.H."/>
            <person name="Jorgensen S.L."/>
            <person name="Zaremba-Niedzwiedzka K."/>
            <person name="Martijn J."/>
            <person name="Lind A.E."/>
            <person name="van Eijk R."/>
            <person name="Schleper C."/>
            <person name="Guy L."/>
            <person name="Ettema T.J."/>
        </authorList>
    </citation>
    <scope>NUCLEOTIDE SEQUENCE</scope>
</reference>
<dbReference type="EMBL" id="LAZR01007438">
    <property type="protein sequence ID" value="KKM85272.1"/>
    <property type="molecule type" value="Genomic_DNA"/>
</dbReference>
<organism evidence="1">
    <name type="scientific">marine sediment metagenome</name>
    <dbReference type="NCBI Taxonomy" id="412755"/>
    <lineage>
        <taxon>unclassified sequences</taxon>
        <taxon>metagenomes</taxon>
        <taxon>ecological metagenomes</taxon>
    </lineage>
</organism>
<sequence>MSKYNSMDPISVEHDGTFYRVSVRDIEEKPEAPFIIYIEDVLTGEQQSVDIKSTPRAEATALQDFCVMSWFMAWRDQQAGGTVIL</sequence>
<dbReference type="AlphaFoldDB" id="A0A0F9NVI3"/>
<accession>A0A0F9NVI3</accession>
<name>A0A0F9NVI3_9ZZZZ</name>
<evidence type="ECO:0000313" key="1">
    <source>
        <dbReference type="EMBL" id="KKM85272.1"/>
    </source>
</evidence>